<dbReference type="AlphaFoldDB" id="A0A917BP52"/>
<evidence type="ECO:0008006" key="3">
    <source>
        <dbReference type="Google" id="ProtNLM"/>
    </source>
</evidence>
<gene>
    <name evidence="1" type="ORF">GCM10007301_11520</name>
</gene>
<keyword evidence="2" id="KW-1185">Reference proteome</keyword>
<protein>
    <recommendedName>
        <fullName evidence="3">DUF930 domain-containing protein</fullName>
    </recommendedName>
</protein>
<sequence>METARIALLPIACAVLATVATVPALARSNEEALLRLAPSARMEQRCNAKAMGTIGRERKGMRPDELVAYAFADTKLKDGLILAPGAAVRSRGKWYRLSYSCQTADNGTQVTTFTYTLGSEVPRDQWSQHYLVPP</sequence>
<evidence type="ECO:0000313" key="2">
    <source>
        <dbReference type="Proteomes" id="UP000606044"/>
    </source>
</evidence>
<dbReference type="RefSeq" id="WP_188576196.1">
    <property type="nucleotide sequence ID" value="NZ_BMCT01000001.1"/>
</dbReference>
<accession>A0A917BP52</accession>
<dbReference type="EMBL" id="BMCT01000001">
    <property type="protein sequence ID" value="GGF53759.1"/>
    <property type="molecule type" value="Genomic_DNA"/>
</dbReference>
<dbReference type="Proteomes" id="UP000606044">
    <property type="component" value="Unassembled WGS sequence"/>
</dbReference>
<reference evidence="1" key="2">
    <citation type="submission" date="2020-09" db="EMBL/GenBank/DDBJ databases">
        <authorList>
            <person name="Sun Q."/>
            <person name="Sedlacek I."/>
        </authorList>
    </citation>
    <scope>NUCLEOTIDE SEQUENCE</scope>
    <source>
        <strain evidence="1">CCM 7897</strain>
    </source>
</reference>
<name>A0A917BP52_9HYPH</name>
<comment type="caution">
    <text evidence="1">The sequence shown here is derived from an EMBL/GenBank/DDBJ whole genome shotgun (WGS) entry which is preliminary data.</text>
</comment>
<evidence type="ECO:0000313" key="1">
    <source>
        <dbReference type="EMBL" id="GGF53759.1"/>
    </source>
</evidence>
<dbReference type="InterPro" id="IPR009273">
    <property type="entry name" value="DUF930"/>
</dbReference>
<dbReference type="Pfam" id="PF06059">
    <property type="entry name" value="DUF930"/>
    <property type="match status" value="1"/>
</dbReference>
<organism evidence="1 2">
    <name type="scientific">Azorhizobium oxalatiphilum</name>
    <dbReference type="NCBI Taxonomy" id="980631"/>
    <lineage>
        <taxon>Bacteria</taxon>
        <taxon>Pseudomonadati</taxon>
        <taxon>Pseudomonadota</taxon>
        <taxon>Alphaproteobacteria</taxon>
        <taxon>Hyphomicrobiales</taxon>
        <taxon>Xanthobacteraceae</taxon>
        <taxon>Azorhizobium</taxon>
    </lineage>
</organism>
<proteinExistence type="predicted"/>
<reference evidence="1" key="1">
    <citation type="journal article" date="2014" name="Int. J. Syst. Evol. Microbiol.">
        <title>Complete genome sequence of Corynebacterium casei LMG S-19264T (=DSM 44701T), isolated from a smear-ripened cheese.</title>
        <authorList>
            <consortium name="US DOE Joint Genome Institute (JGI-PGF)"/>
            <person name="Walter F."/>
            <person name="Albersmeier A."/>
            <person name="Kalinowski J."/>
            <person name="Ruckert C."/>
        </authorList>
    </citation>
    <scope>NUCLEOTIDE SEQUENCE</scope>
    <source>
        <strain evidence="1">CCM 7897</strain>
    </source>
</reference>